<dbReference type="Proteomes" id="UP000028839">
    <property type="component" value="Unassembled WGS sequence"/>
</dbReference>
<proteinExistence type="predicted"/>
<organism evidence="10 11">
    <name type="scientific">Nitrosococcus oceani C-27</name>
    <dbReference type="NCBI Taxonomy" id="314279"/>
    <lineage>
        <taxon>Bacteria</taxon>
        <taxon>Pseudomonadati</taxon>
        <taxon>Pseudomonadota</taxon>
        <taxon>Gammaproteobacteria</taxon>
        <taxon>Chromatiales</taxon>
        <taxon>Chromatiaceae</taxon>
        <taxon>Nitrosococcus</taxon>
    </lineage>
</organism>
<evidence type="ECO:0000313" key="11">
    <source>
        <dbReference type="Proteomes" id="UP000028839"/>
    </source>
</evidence>
<name>A0A0E2YXG7_9GAMM</name>
<comment type="subcellular location">
    <subcellularLocation>
        <location evidence="1">Cell membrane</location>
        <topology evidence="1">Multi-pass membrane protein</topology>
    </subcellularLocation>
    <subcellularLocation>
        <location evidence="7">Membrane</location>
        <topology evidence="7">Multi-pass membrane protein</topology>
    </subcellularLocation>
</comment>
<dbReference type="PANTHER" id="PTHR42682">
    <property type="entry name" value="HYDROGENASE-4 COMPONENT F"/>
    <property type="match status" value="1"/>
</dbReference>
<evidence type="ECO:0000256" key="7">
    <source>
        <dbReference type="RuleBase" id="RU000320"/>
    </source>
</evidence>
<evidence type="ECO:0000256" key="3">
    <source>
        <dbReference type="ARBA" id="ARBA00022692"/>
    </source>
</evidence>
<evidence type="ECO:0000256" key="4">
    <source>
        <dbReference type="ARBA" id="ARBA00022989"/>
    </source>
</evidence>
<protein>
    <recommendedName>
        <fullName evidence="9">NADH:quinone oxidoreductase/Mrp antiporter transmembrane domain-containing protein</fullName>
    </recommendedName>
</protein>
<evidence type="ECO:0000313" key="10">
    <source>
        <dbReference type="EMBL" id="KFI17884.1"/>
    </source>
</evidence>
<dbReference type="InterPro" id="IPR052175">
    <property type="entry name" value="ComplexI-like_HydComp"/>
</dbReference>
<feature type="domain" description="NADH:quinone oxidoreductase/Mrp antiporter transmembrane" evidence="9">
    <location>
        <begin position="28"/>
        <end position="86"/>
    </location>
</feature>
<comment type="caution">
    <text evidence="10">The sequence shown here is derived from an EMBL/GenBank/DDBJ whole genome shotgun (WGS) entry which is preliminary data.</text>
</comment>
<keyword evidence="2" id="KW-1003">Cell membrane</keyword>
<evidence type="ECO:0000256" key="6">
    <source>
        <dbReference type="ARBA" id="ARBA00023136"/>
    </source>
</evidence>
<evidence type="ECO:0000256" key="2">
    <source>
        <dbReference type="ARBA" id="ARBA00022475"/>
    </source>
</evidence>
<keyword evidence="5" id="KW-0560">Oxidoreductase</keyword>
<evidence type="ECO:0000256" key="1">
    <source>
        <dbReference type="ARBA" id="ARBA00004651"/>
    </source>
</evidence>
<dbReference type="GO" id="GO:0005886">
    <property type="term" value="C:plasma membrane"/>
    <property type="evidence" value="ECO:0007669"/>
    <property type="project" value="UniProtKB-SubCell"/>
</dbReference>
<dbReference type="PANTHER" id="PTHR42682:SF5">
    <property type="entry name" value="HYDROGENASE-4 COMPONENT F"/>
    <property type="match status" value="1"/>
</dbReference>
<dbReference type="Pfam" id="PF00361">
    <property type="entry name" value="Proton_antipo_M"/>
    <property type="match status" value="1"/>
</dbReference>
<dbReference type="GO" id="GO:0016491">
    <property type="term" value="F:oxidoreductase activity"/>
    <property type="evidence" value="ECO:0007669"/>
    <property type="project" value="UniProtKB-KW"/>
</dbReference>
<accession>A0A0E2YXG7</accession>
<feature type="transmembrane region" description="Helical" evidence="8">
    <location>
        <begin position="7"/>
        <end position="26"/>
    </location>
</feature>
<dbReference type="InterPro" id="IPR001750">
    <property type="entry name" value="ND/Mrp_TM"/>
</dbReference>
<dbReference type="EMBL" id="JPGN01000358">
    <property type="protein sequence ID" value="KFI17884.1"/>
    <property type="molecule type" value="Genomic_DNA"/>
</dbReference>
<keyword evidence="3 7" id="KW-0812">Transmembrane</keyword>
<gene>
    <name evidence="10" type="ORF">IB75_17725</name>
</gene>
<feature type="transmembrane region" description="Helical" evidence="8">
    <location>
        <begin position="32"/>
        <end position="52"/>
    </location>
</feature>
<keyword evidence="6 8" id="KW-0472">Membrane</keyword>
<keyword evidence="4 8" id="KW-1133">Transmembrane helix</keyword>
<feature type="non-terminal residue" evidence="10">
    <location>
        <position position="122"/>
    </location>
</feature>
<evidence type="ECO:0000256" key="5">
    <source>
        <dbReference type="ARBA" id="ARBA00023002"/>
    </source>
</evidence>
<feature type="transmembrane region" description="Helical" evidence="8">
    <location>
        <begin position="64"/>
        <end position="84"/>
    </location>
</feature>
<dbReference type="HOGENOM" id="CLU_2031570_0_0_6"/>
<sequence length="122" mass="13661">MVDDKHIVRYYQGLSIFLLSMLIVPITNNLGVMWVTVEATTLISVLLIMLYFKENAIEAAWKYLIIATVGLSFALIGTVFFYYANISAGSSEDAMNWTGMVHNSKLFDPNLVKIAFVFILVG</sequence>
<reference evidence="10 11" key="1">
    <citation type="submission" date="2014-07" db="EMBL/GenBank/DDBJ databases">
        <title>Comparative analysis of Nitrosococcus oceani genome inventories of strains from Pacific and Atlantic gyres.</title>
        <authorList>
            <person name="Lim C.K."/>
            <person name="Wang L."/>
            <person name="Sayavedra-Soto L.A."/>
            <person name="Klotz M.G."/>
        </authorList>
    </citation>
    <scope>NUCLEOTIDE SEQUENCE [LARGE SCALE GENOMIC DNA]</scope>
    <source>
        <strain evidence="10 11">C-27</strain>
    </source>
</reference>
<evidence type="ECO:0000256" key="8">
    <source>
        <dbReference type="SAM" id="Phobius"/>
    </source>
</evidence>
<evidence type="ECO:0000259" key="9">
    <source>
        <dbReference type="Pfam" id="PF00361"/>
    </source>
</evidence>
<dbReference type="AlphaFoldDB" id="A0A0E2YXG7"/>